<dbReference type="GO" id="GO:0036088">
    <property type="term" value="P:D-serine catabolic process"/>
    <property type="evidence" value="ECO:0007669"/>
    <property type="project" value="TreeGrafter"/>
</dbReference>
<dbReference type="Pfam" id="PF14031">
    <property type="entry name" value="D-ser_dehydrat"/>
    <property type="match status" value="1"/>
</dbReference>
<feature type="non-terminal residue" evidence="2">
    <location>
        <position position="1"/>
    </location>
</feature>
<evidence type="ECO:0000313" key="2">
    <source>
        <dbReference type="EMBL" id="KKL09731.1"/>
    </source>
</evidence>
<dbReference type="GO" id="GO:0008721">
    <property type="term" value="F:D-serine ammonia-lyase activity"/>
    <property type="evidence" value="ECO:0007669"/>
    <property type="project" value="TreeGrafter"/>
</dbReference>
<dbReference type="Gene3D" id="2.40.37.20">
    <property type="entry name" value="D-serine dehydratase-like domain"/>
    <property type="match status" value="1"/>
</dbReference>
<organism evidence="2">
    <name type="scientific">marine sediment metagenome</name>
    <dbReference type="NCBI Taxonomy" id="412755"/>
    <lineage>
        <taxon>unclassified sequences</taxon>
        <taxon>metagenomes</taxon>
        <taxon>ecological metagenomes</taxon>
    </lineage>
</organism>
<dbReference type="SMART" id="SM01119">
    <property type="entry name" value="D-ser_dehydrat"/>
    <property type="match status" value="1"/>
</dbReference>
<dbReference type="EMBL" id="LAZR01042350">
    <property type="protein sequence ID" value="KKL09731.1"/>
    <property type="molecule type" value="Genomic_DNA"/>
</dbReference>
<sequence length="115" mass="13077">VYNKIAVEFQNSLSVLTQVIHKRPGYAVTDAGMKVCTVDHGIPEIKNFTDLKIYGNLSEEHGTIIDEKDELEMLQKIEYIPGHCCTTVNLHDRYYCVRKGLLEAVWPILGRGKSR</sequence>
<dbReference type="InterPro" id="IPR051466">
    <property type="entry name" value="D-amino_acid_metab_enzyme"/>
</dbReference>
<evidence type="ECO:0000259" key="1">
    <source>
        <dbReference type="SMART" id="SM01119"/>
    </source>
</evidence>
<feature type="domain" description="D-serine dehydratase-like" evidence="1">
    <location>
        <begin position="12"/>
        <end position="98"/>
    </location>
</feature>
<accession>A0A0F9CVT4</accession>
<dbReference type="AlphaFoldDB" id="A0A0F9CVT4"/>
<protein>
    <recommendedName>
        <fullName evidence="1">D-serine dehydratase-like domain-containing protein</fullName>
    </recommendedName>
</protein>
<dbReference type="InterPro" id="IPR026956">
    <property type="entry name" value="D-ser_dehydrat-like_dom"/>
</dbReference>
<reference evidence="2" key="1">
    <citation type="journal article" date="2015" name="Nature">
        <title>Complex archaea that bridge the gap between prokaryotes and eukaryotes.</title>
        <authorList>
            <person name="Spang A."/>
            <person name="Saw J.H."/>
            <person name="Jorgensen S.L."/>
            <person name="Zaremba-Niedzwiedzka K."/>
            <person name="Martijn J."/>
            <person name="Lind A.E."/>
            <person name="van Eijk R."/>
            <person name="Schleper C."/>
            <person name="Guy L."/>
            <person name="Ettema T.J."/>
        </authorList>
    </citation>
    <scope>NUCLEOTIDE SEQUENCE</scope>
</reference>
<name>A0A0F9CVT4_9ZZZZ</name>
<comment type="caution">
    <text evidence="2">The sequence shown here is derived from an EMBL/GenBank/DDBJ whole genome shotgun (WGS) entry which is preliminary data.</text>
</comment>
<proteinExistence type="predicted"/>
<gene>
    <name evidence="2" type="ORF">LCGC14_2562920</name>
</gene>
<dbReference type="InterPro" id="IPR042208">
    <property type="entry name" value="D-ser_dehydrat-like_sf"/>
</dbReference>
<dbReference type="PANTHER" id="PTHR28004">
    <property type="entry name" value="ZGC:162816-RELATED"/>
    <property type="match status" value="1"/>
</dbReference>
<dbReference type="PANTHER" id="PTHR28004:SF2">
    <property type="entry name" value="D-SERINE DEHYDRATASE"/>
    <property type="match status" value="1"/>
</dbReference>